<keyword evidence="4" id="KW-1185">Reference proteome</keyword>
<evidence type="ECO:0000313" key="4">
    <source>
        <dbReference type="Proteomes" id="UP000327118"/>
    </source>
</evidence>
<dbReference type="EMBL" id="ML739092">
    <property type="protein sequence ID" value="KAE8353630.1"/>
    <property type="molecule type" value="Genomic_DNA"/>
</dbReference>
<feature type="signal peptide" evidence="2">
    <location>
        <begin position="1"/>
        <end position="20"/>
    </location>
</feature>
<accession>A0A5N6ZC51</accession>
<sequence>MHWTNLLPLTLLANSSVTSALSAARVWANFSPQCPADDHSSYPDDPDLKLHEEFTTAVDVVAGKCQGVPVPLRYTLEVDHISIDAELFWQETLDQCSISVYELPGCGEPPLIKKEVGNGKVISECEERKFAAFTQVWVQLECEKMMPVVHGIASGFHGRPSNDTGGSNITSIHNSAASRDTLENHRARLLPR</sequence>
<reference evidence="4" key="1">
    <citation type="submission" date="2019-04" db="EMBL/GenBank/DDBJ databases">
        <title>Friends and foes A comparative genomics studyof 23 Aspergillus species from section Flavi.</title>
        <authorList>
            <consortium name="DOE Joint Genome Institute"/>
            <person name="Kjaerbolling I."/>
            <person name="Vesth T."/>
            <person name="Frisvad J.C."/>
            <person name="Nybo J.L."/>
            <person name="Theobald S."/>
            <person name="Kildgaard S."/>
            <person name="Isbrandt T."/>
            <person name="Kuo A."/>
            <person name="Sato A."/>
            <person name="Lyhne E.K."/>
            <person name="Kogle M.E."/>
            <person name="Wiebenga A."/>
            <person name="Kun R.S."/>
            <person name="Lubbers R.J."/>
            <person name="Makela M.R."/>
            <person name="Barry K."/>
            <person name="Chovatia M."/>
            <person name="Clum A."/>
            <person name="Daum C."/>
            <person name="Haridas S."/>
            <person name="He G."/>
            <person name="LaButti K."/>
            <person name="Lipzen A."/>
            <person name="Mondo S."/>
            <person name="Riley R."/>
            <person name="Salamov A."/>
            <person name="Simmons B.A."/>
            <person name="Magnuson J.K."/>
            <person name="Henrissat B."/>
            <person name="Mortensen U.H."/>
            <person name="Larsen T.O."/>
            <person name="Devries R.P."/>
            <person name="Grigoriev I.V."/>
            <person name="Machida M."/>
            <person name="Baker S.E."/>
            <person name="Andersen M.R."/>
        </authorList>
    </citation>
    <scope>NUCLEOTIDE SEQUENCE [LARGE SCALE GENOMIC DNA]</scope>
    <source>
        <strain evidence="4">CBS 553.77</strain>
    </source>
</reference>
<dbReference type="Proteomes" id="UP000327118">
    <property type="component" value="Unassembled WGS sequence"/>
</dbReference>
<feature type="chain" id="PRO_5025069866" evidence="2">
    <location>
        <begin position="21"/>
        <end position="192"/>
    </location>
</feature>
<evidence type="ECO:0000313" key="3">
    <source>
        <dbReference type="EMBL" id="KAE8353630.1"/>
    </source>
</evidence>
<evidence type="ECO:0000256" key="1">
    <source>
        <dbReference type="SAM" id="MobiDB-lite"/>
    </source>
</evidence>
<organism evidence="3 4">
    <name type="scientific">Aspergillus coremiiformis</name>
    <dbReference type="NCBI Taxonomy" id="138285"/>
    <lineage>
        <taxon>Eukaryota</taxon>
        <taxon>Fungi</taxon>
        <taxon>Dikarya</taxon>
        <taxon>Ascomycota</taxon>
        <taxon>Pezizomycotina</taxon>
        <taxon>Eurotiomycetes</taxon>
        <taxon>Eurotiomycetidae</taxon>
        <taxon>Eurotiales</taxon>
        <taxon>Aspergillaceae</taxon>
        <taxon>Aspergillus</taxon>
        <taxon>Aspergillus subgen. Circumdati</taxon>
    </lineage>
</organism>
<keyword evidence="2" id="KW-0732">Signal</keyword>
<protein>
    <submittedName>
        <fullName evidence="3">Uncharacterized protein</fullName>
    </submittedName>
</protein>
<feature type="region of interest" description="Disordered" evidence="1">
    <location>
        <begin position="159"/>
        <end position="192"/>
    </location>
</feature>
<proteinExistence type="predicted"/>
<dbReference type="OrthoDB" id="4503765at2759"/>
<feature type="compositionally biased region" description="Polar residues" evidence="1">
    <location>
        <begin position="161"/>
        <end position="178"/>
    </location>
</feature>
<name>A0A5N6ZC51_9EURO</name>
<evidence type="ECO:0000256" key="2">
    <source>
        <dbReference type="SAM" id="SignalP"/>
    </source>
</evidence>
<dbReference type="AlphaFoldDB" id="A0A5N6ZC51"/>
<gene>
    <name evidence="3" type="ORF">BDV28DRAFT_147873</name>
</gene>